<name>A0A841FH01_9ACTN</name>
<protein>
    <submittedName>
        <fullName evidence="2">Uncharacterized protein</fullName>
    </submittedName>
</protein>
<dbReference type="AlphaFoldDB" id="A0A841FH01"/>
<keyword evidence="3" id="KW-1185">Reference proteome</keyword>
<feature type="transmembrane region" description="Helical" evidence="1">
    <location>
        <begin position="61"/>
        <end position="82"/>
    </location>
</feature>
<feature type="transmembrane region" description="Helical" evidence="1">
    <location>
        <begin position="132"/>
        <end position="153"/>
    </location>
</feature>
<feature type="transmembrane region" description="Helical" evidence="1">
    <location>
        <begin position="94"/>
        <end position="112"/>
    </location>
</feature>
<proteinExistence type="predicted"/>
<gene>
    <name evidence="2" type="ORF">HNR73_002123</name>
</gene>
<keyword evidence="1" id="KW-1133">Transmembrane helix</keyword>
<keyword evidence="1" id="KW-0472">Membrane</keyword>
<evidence type="ECO:0000256" key="1">
    <source>
        <dbReference type="SAM" id="Phobius"/>
    </source>
</evidence>
<reference evidence="2 3" key="1">
    <citation type="submission" date="2020-08" db="EMBL/GenBank/DDBJ databases">
        <title>Genomic Encyclopedia of Type Strains, Phase IV (KMG-IV): sequencing the most valuable type-strain genomes for metagenomic binning, comparative biology and taxonomic classification.</title>
        <authorList>
            <person name="Goeker M."/>
        </authorList>
    </citation>
    <scope>NUCLEOTIDE SEQUENCE [LARGE SCALE GENOMIC DNA]</scope>
    <source>
        <strain evidence="2 3">YIM 65646</strain>
    </source>
</reference>
<dbReference type="EMBL" id="JACHGT010000004">
    <property type="protein sequence ID" value="MBB6034273.1"/>
    <property type="molecule type" value="Genomic_DNA"/>
</dbReference>
<keyword evidence="1" id="KW-0812">Transmembrane</keyword>
<accession>A0A841FH01</accession>
<dbReference type="RefSeq" id="WP_184787148.1">
    <property type="nucleotide sequence ID" value="NZ_BONT01000045.1"/>
</dbReference>
<sequence>MSELVVSFEPEPGLDPPATTAVPGTAPVLLRVLAGMEALGFLGIAWLLLGTRVPVVLKDEVVGFAVHALAGLVFTVLLLLLARGVRRGSARARLASFGYAGFVVLSAFYGLLDLTDLLNVVGTPRWNLSYVLPSVGSWLLGSLPPAIVGVFLFRALAAPALRDHCEPRGV</sequence>
<dbReference type="Proteomes" id="UP000548476">
    <property type="component" value="Unassembled WGS sequence"/>
</dbReference>
<feature type="transmembrane region" description="Helical" evidence="1">
    <location>
        <begin position="28"/>
        <end position="49"/>
    </location>
</feature>
<comment type="caution">
    <text evidence="2">The sequence shown here is derived from an EMBL/GenBank/DDBJ whole genome shotgun (WGS) entry which is preliminary data.</text>
</comment>
<organism evidence="2 3">
    <name type="scientific">Phytomonospora endophytica</name>
    <dbReference type="NCBI Taxonomy" id="714109"/>
    <lineage>
        <taxon>Bacteria</taxon>
        <taxon>Bacillati</taxon>
        <taxon>Actinomycetota</taxon>
        <taxon>Actinomycetes</taxon>
        <taxon>Micromonosporales</taxon>
        <taxon>Micromonosporaceae</taxon>
        <taxon>Phytomonospora</taxon>
    </lineage>
</organism>
<evidence type="ECO:0000313" key="3">
    <source>
        <dbReference type="Proteomes" id="UP000548476"/>
    </source>
</evidence>
<evidence type="ECO:0000313" key="2">
    <source>
        <dbReference type="EMBL" id="MBB6034273.1"/>
    </source>
</evidence>